<sequence length="83" mass="9076">MNEIPDRMRFASRQISGDADAWTKLMALVALIEIDQATGEMTIRNGKSSLTLRSDGRVTVQGVNISQVAERNISLEAATIDLN</sequence>
<evidence type="ECO:0000313" key="2">
    <source>
        <dbReference type="Proteomes" id="UP000290767"/>
    </source>
</evidence>
<reference evidence="1 2" key="1">
    <citation type="submission" date="2017-03" db="EMBL/GenBank/DDBJ databases">
        <authorList>
            <person name="Safronova V.I."/>
            <person name="Sazanova A.L."/>
            <person name="Chirak E.R."/>
        </authorList>
    </citation>
    <scope>NUCLEOTIDE SEQUENCE [LARGE SCALE GENOMIC DNA]</scope>
    <source>
        <strain evidence="1 2">Tri-43</strain>
    </source>
</reference>
<accession>A0A4Q1TMY8</accession>
<dbReference type="AlphaFoldDB" id="A0A4Q1TMY8"/>
<dbReference type="RefSeq" id="WP_129421080.1">
    <property type="nucleotide sequence ID" value="NZ_JBGEXO010000015.1"/>
</dbReference>
<protein>
    <submittedName>
        <fullName evidence="1">Uncharacterized protein</fullName>
    </submittedName>
</protein>
<organism evidence="1 2">
    <name type="scientific">Rhizobium leguminosarum</name>
    <dbReference type="NCBI Taxonomy" id="384"/>
    <lineage>
        <taxon>Bacteria</taxon>
        <taxon>Pseudomonadati</taxon>
        <taxon>Pseudomonadota</taxon>
        <taxon>Alphaproteobacteria</taxon>
        <taxon>Hyphomicrobiales</taxon>
        <taxon>Rhizobiaceae</taxon>
        <taxon>Rhizobium/Agrobacterium group</taxon>
        <taxon>Rhizobium</taxon>
    </lineage>
</organism>
<dbReference type="EMBL" id="MZMU01000018">
    <property type="protein sequence ID" value="RXT19547.1"/>
    <property type="molecule type" value="Genomic_DNA"/>
</dbReference>
<name>A0A4Q1TMY8_RHILE</name>
<proteinExistence type="predicted"/>
<comment type="caution">
    <text evidence="1">The sequence shown here is derived from an EMBL/GenBank/DDBJ whole genome shotgun (WGS) entry which is preliminary data.</text>
</comment>
<dbReference type="Proteomes" id="UP000290767">
    <property type="component" value="Unassembled WGS sequence"/>
</dbReference>
<gene>
    <name evidence="1" type="ORF">B5P46_24815</name>
</gene>
<evidence type="ECO:0000313" key="1">
    <source>
        <dbReference type="EMBL" id="RXT19547.1"/>
    </source>
</evidence>